<dbReference type="Proteomes" id="UP001054889">
    <property type="component" value="Unassembled WGS sequence"/>
</dbReference>
<dbReference type="PANTHER" id="PTHR45707">
    <property type="entry name" value="C2 CALCIUM/LIPID-BINDING PLANT PHOSPHORIBOSYLTRANSFERASE FAMILY PROTEIN"/>
    <property type="match status" value="1"/>
</dbReference>
<dbReference type="InterPro" id="IPR011009">
    <property type="entry name" value="Kinase-like_dom_sf"/>
</dbReference>
<evidence type="ECO:0000313" key="2">
    <source>
        <dbReference type="EMBL" id="GJN27876.1"/>
    </source>
</evidence>
<comment type="caution">
    <text evidence="2">The sequence shown here is derived from an EMBL/GenBank/DDBJ whole genome shotgun (WGS) entry which is preliminary data.</text>
</comment>
<dbReference type="AlphaFoldDB" id="A0AAV5EZ42"/>
<organism evidence="2 3">
    <name type="scientific">Eleusine coracana subsp. coracana</name>
    <dbReference type="NCBI Taxonomy" id="191504"/>
    <lineage>
        <taxon>Eukaryota</taxon>
        <taxon>Viridiplantae</taxon>
        <taxon>Streptophyta</taxon>
        <taxon>Embryophyta</taxon>
        <taxon>Tracheophyta</taxon>
        <taxon>Spermatophyta</taxon>
        <taxon>Magnoliopsida</taxon>
        <taxon>Liliopsida</taxon>
        <taxon>Poales</taxon>
        <taxon>Poaceae</taxon>
        <taxon>PACMAD clade</taxon>
        <taxon>Chloridoideae</taxon>
        <taxon>Cynodonteae</taxon>
        <taxon>Eleusininae</taxon>
        <taxon>Eleusine</taxon>
    </lineage>
</organism>
<reference evidence="2" key="2">
    <citation type="submission" date="2021-12" db="EMBL/GenBank/DDBJ databases">
        <title>Resequencing data analysis of finger millet.</title>
        <authorList>
            <person name="Hatakeyama M."/>
            <person name="Aluri S."/>
            <person name="Balachadran M.T."/>
            <person name="Sivarajan S.R."/>
            <person name="Poveda L."/>
            <person name="Shimizu-Inatsugi R."/>
            <person name="Schlapbach R."/>
            <person name="Sreeman S.M."/>
            <person name="Shimizu K.K."/>
        </authorList>
    </citation>
    <scope>NUCLEOTIDE SEQUENCE</scope>
</reference>
<sequence>MEPKITDFGLSRSFDGRKSTILTINIFGTMGYIAPELLEKGQISPKSDIYSLGIIVTKLILGSNEIITENVRRNLIFIVAFSCNMLPSLGKSTFFCHPYR</sequence>
<dbReference type="GO" id="GO:0005524">
    <property type="term" value="F:ATP binding"/>
    <property type="evidence" value="ECO:0007669"/>
    <property type="project" value="InterPro"/>
</dbReference>
<dbReference type="GO" id="GO:0004672">
    <property type="term" value="F:protein kinase activity"/>
    <property type="evidence" value="ECO:0007669"/>
    <property type="project" value="InterPro"/>
</dbReference>
<dbReference type="InterPro" id="IPR000719">
    <property type="entry name" value="Prot_kinase_dom"/>
</dbReference>
<proteinExistence type="predicted"/>
<dbReference type="EMBL" id="BQKI01000079">
    <property type="protein sequence ID" value="GJN27876.1"/>
    <property type="molecule type" value="Genomic_DNA"/>
</dbReference>
<dbReference type="PANTHER" id="PTHR45707:SF43">
    <property type="entry name" value="PROTEIN KINASE DOMAIN-CONTAINING PROTEIN"/>
    <property type="match status" value="1"/>
</dbReference>
<name>A0AAV5EZ42_ELECO</name>
<evidence type="ECO:0000259" key="1">
    <source>
        <dbReference type="PROSITE" id="PS50011"/>
    </source>
</evidence>
<evidence type="ECO:0000313" key="3">
    <source>
        <dbReference type="Proteomes" id="UP001054889"/>
    </source>
</evidence>
<reference evidence="2" key="1">
    <citation type="journal article" date="2018" name="DNA Res.">
        <title>Multiple hybrid de novo genome assembly of finger millet, an orphan allotetraploid crop.</title>
        <authorList>
            <person name="Hatakeyama M."/>
            <person name="Aluri S."/>
            <person name="Balachadran M.T."/>
            <person name="Sivarajan S.R."/>
            <person name="Patrignani A."/>
            <person name="Gruter S."/>
            <person name="Poveda L."/>
            <person name="Shimizu-Inatsugi R."/>
            <person name="Baeten J."/>
            <person name="Francoijs K.J."/>
            <person name="Nataraja K.N."/>
            <person name="Reddy Y.A.N."/>
            <person name="Phadnis S."/>
            <person name="Ravikumar R.L."/>
            <person name="Schlapbach R."/>
            <person name="Sreeman S.M."/>
            <person name="Shimizu K.K."/>
        </authorList>
    </citation>
    <scope>NUCLEOTIDE SEQUENCE</scope>
</reference>
<dbReference type="PROSITE" id="PS50011">
    <property type="entry name" value="PROTEIN_KINASE_DOM"/>
    <property type="match status" value="1"/>
</dbReference>
<keyword evidence="3" id="KW-1185">Reference proteome</keyword>
<dbReference type="SUPFAM" id="SSF56112">
    <property type="entry name" value="Protein kinase-like (PK-like)"/>
    <property type="match status" value="1"/>
</dbReference>
<dbReference type="Pfam" id="PF00069">
    <property type="entry name" value="Pkinase"/>
    <property type="match status" value="1"/>
</dbReference>
<dbReference type="Gene3D" id="1.10.510.10">
    <property type="entry name" value="Transferase(Phosphotransferase) domain 1"/>
    <property type="match status" value="1"/>
</dbReference>
<gene>
    <name evidence="2" type="primary">gb15932</name>
    <name evidence="2" type="ORF">PR202_gb15932</name>
</gene>
<protein>
    <recommendedName>
        <fullName evidence="1">Protein kinase domain-containing protein</fullName>
    </recommendedName>
</protein>
<feature type="domain" description="Protein kinase" evidence="1">
    <location>
        <begin position="1"/>
        <end position="100"/>
    </location>
</feature>
<accession>A0AAV5EZ42</accession>